<evidence type="ECO:0000256" key="7">
    <source>
        <dbReference type="ARBA" id="ARBA00023242"/>
    </source>
</evidence>
<dbReference type="InterPro" id="IPR036236">
    <property type="entry name" value="Znf_C2H2_sf"/>
</dbReference>
<evidence type="ECO:0000256" key="9">
    <source>
        <dbReference type="SAM" id="MobiDB-lite"/>
    </source>
</evidence>
<feature type="compositionally biased region" description="Polar residues" evidence="9">
    <location>
        <begin position="253"/>
        <end position="269"/>
    </location>
</feature>
<dbReference type="Pfam" id="PF13912">
    <property type="entry name" value="zf-C2H2_6"/>
    <property type="match status" value="1"/>
</dbReference>
<evidence type="ECO:0000256" key="5">
    <source>
        <dbReference type="ARBA" id="ARBA00023015"/>
    </source>
</evidence>
<sequence>MDLKTQHTPPTVGPFSLPLHVFLGWKRAGNAKGLKTDAEIAAFLVQLYEDGQNGVQSAVECPSCNSPLSLYCTKCQLQPQIPISSTAHSTADPGSENDIRKETFDRPSDGETLASPSQTGSFREADNLSLNESTEKDGDTPASQPEDKFFVLSDPNDSNDAPWVESTLDTDELSVGDFKEEPLAGVDSTKKSSFDPSWVKLNLDTGNVPVDDVKKEPDSSAVKKAAGSNNVSPTRQARKGLKKLTSTKKRLKNATSVVRSKTKVSLSQQKIDEQKDKDGTVSTKQRSPKDKFVCKELGCSEVCHSYAEFVEHRKTHNSTTPYRCPECGLRFAVRDALTMHVRIHYKCDECNVSYCCRKNIKRHMISKHINKDANIIQCQECGLTFTHKNGFHAHMKLQHSKEHKCSECGKTYEDPVALKWHMTEHAQCKLCGKTFFSKASLSCHMTNVHESASRHPKTVCHICGSRVTHMKAHMRIHTVFGSPEFNTLVSRAALYPARRQPTTQSSLRERGKEDRGSLLRITVPADNALHREEGDSNSLQDHRGQPCCLPSNQRSPVFRYPSVLSAVLPHRPVIRVRPSLRVLCC</sequence>
<dbReference type="GO" id="GO:0008270">
    <property type="term" value="F:zinc ion binding"/>
    <property type="evidence" value="ECO:0007669"/>
    <property type="project" value="UniProtKB-KW"/>
</dbReference>
<dbReference type="PROSITE" id="PS00028">
    <property type="entry name" value="ZINC_FINGER_C2H2_1"/>
    <property type="match status" value="5"/>
</dbReference>
<feature type="domain" description="C2H2-type" evidence="10">
    <location>
        <begin position="322"/>
        <end position="344"/>
    </location>
</feature>
<dbReference type="GO" id="GO:0005634">
    <property type="term" value="C:nucleus"/>
    <property type="evidence" value="ECO:0007669"/>
    <property type="project" value="UniProtKB-SubCell"/>
</dbReference>
<dbReference type="AlphaFoldDB" id="A0ABD0JK54"/>
<evidence type="ECO:0000256" key="3">
    <source>
        <dbReference type="ARBA" id="ARBA00022771"/>
    </source>
</evidence>
<feature type="region of interest" description="Disordered" evidence="9">
    <location>
        <begin position="496"/>
        <end position="546"/>
    </location>
</feature>
<evidence type="ECO:0000256" key="4">
    <source>
        <dbReference type="ARBA" id="ARBA00022833"/>
    </source>
</evidence>
<feature type="domain" description="C2H2-type" evidence="10">
    <location>
        <begin position="292"/>
        <end position="321"/>
    </location>
</feature>
<feature type="compositionally biased region" description="Basic residues" evidence="9">
    <location>
        <begin position="236"/>
        <end position="252"/>
    </location>
</feature>
<feature type="domain" description="C2H2-type" evidence="10">
    <location>
        <begin position="376"/>
        <end position="404"/>
    </location>
</feature>
<keyword evidence="4" id="KW-0862">Zinc</keyword>
<dbReference type="PANTHER" id="PTHR46179">
    <property type="entry name" value="ZINC FINGER PROTEIN"/>
    <property type="match status" value="1"/>
</dbReference>
<feature type="compositionally biased region" description="Basic and acidic residues" evidence="9">
    <location>
        <begin position="133"/>
        <end position="149"/>
    </location>
</feature>
<comment type="caution">
    <text evidence="11">The sequence shown here is derived from an EMBL/GenBank/DDBJ whole genome shotgun (WGS) entry which is preliminary data.</text>
</comment>
<evidence type="ECO:0000256" key="8">
    <source>
        <dbReference type="PROSITE-ProRule" id="PRU00042"/>
    </source>
</evidence>
<dbReference type="SMART" id="SM00355">
    <property type="entry name" value="ZnF_C2H2"/>
    <property type="match status" value="7"/>
</dbReference>
<evidence type="ECO:0000259" key="10">
    <source>
        <dbReference type="PROSITE" id="PS50157"/>
    </source>
</evidence>
<proteinExistence type="predicted"/>
<name>A0ABD0JK54_9CAEN</name>
<keyword evidence="3 8" id="KW-0863">Zinc-finger</keyword>
<protein>
    <recommendedName>
        <fullName evidence="10">C2H2-type domain-containing protein</fullName>
    </recommendedName>
</protein>
<feature type="compositionally biased region" description="Basic and acidic residues" evidence="9">
    <location>
        <begin position="507"/>
        <end position="517"/>
    </location>
</feature>
<dbReference type="EMBL" id="JACVVK020000409">
    <property type="protein sequence ID" value="KAK7475331.1"/>
    <property type="molecule type" value="Genomic_DNA"/>
</dbReference>
<reference evidence="11 12" key="1">
    <citation type="journal article" date="2023" name="Sci. Data">
        <title>Genome assembly of the Korean intertidal mud-creeper Batillaria attramentaria.</title>
        <authorList>
            <person name="Patra A.K."/>
            <person name="Ho P.T."/>
            <person name="Jun S."/>
            <person name="Lee S.J."/>
            <person name="Kim Y."/>
            <person name="Won Y.J."/>
        </authorList>
    </citation>
    <scope>NUCLEOTIDE SEQUENCE [LARGE SCALE GENOMIC DNA]</scope>
    <source>
        <strain evidence="11">Wonlab-2016</strain>
    </source>
</reference>
<dbReference type="Proteomes" id="UP001519460">
    <property type="component" value="Unassembled WGS sequence"/>
</dbReference>
<organism evidence="11 12">
    <name type="scientific">Batillaria attramentaria</name>
    <dbReference type="NCBI Taxonomy" id="370345"/>
    <lineage>
        <taxon>Eukaryota</taxon>
        <taxon>Metazoa</taxon>
        <taxon>Spiralia</taxon>
        <taxon>Lophotrochozoa</taxon>
        <taxon>Mollusca</taxon>
        <taxon>Gastropoda</taxon>
        <taxon>Caenogastropoda</taxon>
        <taxon>Sorbeoconcha</taxon>
        <taxon>Cerithioidea</taxon>
        <taxon>Batillariidae</taxon>
        <taxon>Batillaria</taxon>
    </lineage>
</organism>
<gene>
    <name evidence="11" type="ORF">BaRGS_00033407</name>
</gene>
<dbReference type="PANTHER" id="PTHR46179:SF13">
    <property type="entry name" value="C2H2-TYPE DOMAIN-CONTAINING PROTEIN"/>
    <property type="match status" value="1"/>
</dbReference>
<feature type="domain" description="C2H2-type" evidence="10">
    <location>
        <begin position="426"/>
        <end position="454"/>
    </location>
</feature>
<keyword evidence="6" id="KW-0804">Transcription</keyword>
<dbReference type="SUPFAM" id="SSF57667">
    <property type="entry name" value="beta-beta-alpha zinc fingers"/>
    <property type="match status" value="2"/>
</dbReference>
<evidence type="ECO:0000256" key="2">
    <source>
        <dbReference type="ARBA" id="ARBA00022723"/>
    </source>
</evidence>
<dbReference type="FunFam" id="3.30.160.60:FF:002343">
    <property type="entry name" value="Zinc finger protein 33A"/>
    <property type="match status" value="1"/>
</dbReference>
<feature type="compositionally biased region" description="Basic and acidic residues" evidence="9">
    <location>
        <begin position="270"/>
        <end position="279"/>
    </location>
</feature>
<comment type="subcellular location">
    <subcellularLocation>
        <location evidence="1">Nucleus</location>
    </subcellularLocation>
</comment>
<keyword evidence="7" id="KW-0539">Nucleus</keyword>
<evidence type="ECO:0000313" key="12">
    <source>
        <dbReference type="Proteomes" id="UP001519460"/>
    </source>
</evidence>
<dbReference type="InterPro" id="IPR013087">
    <property type="entry name" value="Znf_C2H2_type"/>
</dbReference>
<feature type="domain" description="C2H2-type" evidence="10">
    <location>
        <begin position="345"/>
        <end position="373"/>
    </location>
</feature>
<feature type="compositionally biased region" description="Basic and acidic residues" evidence="9">
    <location>
        <begin position="177"/>
        <end position="193"/>
    </location>
</feature>
<dbReference type="PROSITE" id="PS50157">
    <property type="entry name" value="ZINC_FINGER_C2H2_2"/>
    <property type="match status" value="6"/>
</dbReference>
<dbReference type="InterPro" id="IPR051061">
    <property type="entry name" value="Zinc_finger_trans_reg"/>
</dbReference>
<keyword evidence="2" id="KW-0479">Metal-binding</keyword>
<keyword evidence="5" id="KW-0805">Transcription regulation</keyword>
<feature type="compositionally biased region" description="Basic and acidic residues" evidence="9">
    <location>
        <begin position="528"/>
        <end position="544"/>
    </location>
</feature>
<accession>A0ABD0JK54</accession>
<evidence type="ECO:0000256" key="1">
    <source>
        <dbReference type="ARBA" id="ARBA00004123"/>
    </source>
</evidence>
<feature type="region of interest" description="Disordered" evidence="9">
    <location>
        <begin position="84"/>
        <end position="285"/>
    </location>
</feature>
<dbReference type="Gene3D" id="3.30.160.60">
    <property type="entry name" value="Classic Zinc Finger"/>
    <property type="match status" value="3"/>
</dbReference>
<keyword evidence="12" id="KW-1185">Reference proteome</keyword>
<dbReference type="Pfam" id="PF00096">
    <property type="entry name" value="zf-C2H2"/>
    <property type="match status" value="2"/>
</dbReference>
<evidence type="ECO:0000313" key="11">
    <source>
        <dbReference type="EMBL" id="KAK7475331.1"/>
    </source>
</evidence>
<feature type="compositionally biased region" description="Basic and acidic residues" evidence="9">
    <location>
        <begin position="97"/>
        <end position="109"/>
    </location>
</feature>
<feature type="domain" description="C2H2-type" evidence="10">
    <location>
        <begin position="403"/>
        <end position="426"/>
    </location>
</feature>
<evidence type="ECO:0000256" key="6">
    <source>
        <dbReference type="ARBA" id="ARBA00023163"/>
    </source>
</evidence>